<feature type="chain" id="PRO_5009668381" description="Alanine and proline-rich secreted protein Apa" evidence="2">
    <location>
        <begin position="21"/>
        <end position="223"/>
    </location>
</feature>
<gene>
    <name evidence="3" type="ORF">SAMN04489730_8399</name>
</gene>
<feature type="signal peptide" evidence="2">
    <location>
        <begin position="1"/>
        <end position="20"/>
    </location>
</feature>
<organism evidence="3 4">
    <name type="scientific">Amycolatopsis australiensis</name>
    <dbReference type="NCBI Taxonomy" id="546364"/>
    <lineage>
        <taxon>Bacteria</taxon>
        <taxon>Bacillati</taxon>
        <taxon>Actinomycetota</taxon>
        <taxon>Actinomycetes</taxon>
        <taxon>Pseudonocardiales</taxon>
        <taxon>Pseudonocardiaceae</taxon>
        <taxon>Amycolatopsis</taxon>
    </lineage>
</organism>
<feature type="region of interest" description="Disordered" evidence="1">
    <location>
        <begin position="52"/>
        <end position="80"/>
    </location>
</feature>
<evidence type="ECO:0008006" key="5">
    <source>
        <dbReference type="Google" id="ProtNLM"/>
    </source>
</evidence>
<dbReference type="AlphaFoldDB" id="A0A1K1T6C6"/>
<accession>A0A1K1T6C6</accession>
<evidence type="ECO:0000313" key="3">
    <source>
        <dbReference type="EMBL" id="SFW92122.1"/>
    </source>
</evidence>
<evidence type="ECO:0000256" key="1">
    <source>
        <dbReference type="SAM" id="MobiDB-lite"/>
    </source>
</evidence>
<keyword evidence="2" id="KW-0732">Signal</keyword>
<sequence length="223" mass="23192">MAAVGAGIAAFVAVTVVVVAAGRDTGTPLATSADGADPLVATTYPTVIPTATSTSTYSATTPTDTSQATGSRLSAGSVPSGYRRISGPAGIEVTIPEDWPVKTGSIPSNDQADAPDGSGTFLRYGGTPTPSMALQDAVAQNEVTNTGIRAGYQRLRLDSVPNGGTETVVWEFLFTKSGQQRHALGWFWRANGYDYVAYASAADSRWNQLQPVLDVFTQTAGPR</sequence>
<proteinExistence type="predicted"/>
<dbReference type="OrthoDB" id="3677240at2"/>
<dbReference type="Proteomes" id="UP000182740">
    <property type="component" value="Unassembled WGS sequence"/>
</dbReference>
<evidence type="ECO:0000313" key="4">
    <source>
        <dbReference type="Proteomes" id="UP000182740"/>
    </source>
</evidence>
<protein>
    <recommendedName>
        <fullName evidence="5">Alanine and proline-rich secreted protein Apa</fullName>
    </recommendedName>
</protein>
<feature type="compositionally biased region" description="Low complexity" evidence="1">
    <location>
        <begin position="52"/>
        <end position="66"/>
    </location>
</feature>
<reference evidence="4" key="1">
    <citation type="submission" date="2016-11" db="EMBL/GenBank/DDBJ databases">
        <authorList>
            <person name="Varghese N."/>
            <person name="Submissions S."/>
        </authorList>
    </citation>
    <scope>NUCLEOTIDE SEQUENCE [LARGE SCALE GENOMIC DNA]</scope>
    <source>
        <strain evidence="4">DSM 44671</strain>
    </source>
</reference>
<dbReference type="EMBL" id="FPJG01000006">
    <property type="protein sequence ID" value="SFW92122.1"/>
    <property type="molecule type" value="Genomic_DNA"/>
</dbReference>
<evidence type="ECO:0000256" key="2">
    <source>
        <dbReference type="SAM" id="SignalP"/>
    </source>
</evidence>
<name>A0A1K1T6C6_9PSEU</name>
<keyword evidence="4" id="KW-1185">Reference proteome</keyword>
<dbReference type="RefSeq" id="WP_084743157.1">
    <property type="nucleotide sequence ID" value="NZ_FPJG01000006.1"/>
</dbReference>